<evidence type="ECO:0000256" key="2">
    <source>
        <dbReference type="ARBA" id="ARBA00013081"/>
    </source>
</evidence>
<evidence type="ECO:0000256" key="1">
    <source>
        <dbReference type="ARBA" id="ARBA00001936"/>
    </source>
</evidence>
<accession>A0AA36C512</accession>
<comment type="catalytic activity">
    <reaction evidence="7">
        <text>O-phospho-L-seryl-[protein] + H2O = L-seryl-[protein] + phosphate</text>
        <dbReference type="Rhea" id="RHEA:20629"/>
        <dbReference type="Rhea" id="RHEA-COMP:9863"/>
        <dbReference type="Rhea" id="RHEA-COMP:11604"/>
        <dbReference type="ChEBI" id="CHEBI:15377"/>
        <dbReference type="ChEBI" id="CHEBI:29999"/>
        <dbReference type="ChEBI" id="CHEBI:43474"/>
        <dbReference type="ChEBI" id="CHEBI:83421"/>
        <dbReference type="EC" id="3.1.3.16"/>
    </reaction>
</comment>
<evidence type="ECO:0000256" key="8">
    <source>
        <dbReference type="ARBA" id="ARBA00048336"/>
    </source>
</evidence>
<dbReference type="SUPFAM" id="SSF56300">
    <property type="entry name" value="Metallo-dependent phosphatases"/>
    <property type="match status" value="1"/>
</dbReference>
<dbReference type="InterPro" id="IPR050341">
    <property type="entry name" value="PP1_catalytic_subunit"/>
</dbReference>
<dbReference type="EMBL" id="CATQJA010000144">
    <property type="protein sequence ID" value="CAJ0557879.1"/>
    <property type="molecule type" value="Genomic_DNA"/>
</dbReference>
<keyword evidence="6" id="KW-0464">Manganese</keyword>
<dbReference type="Gene3D" id="3.60.21.10">
    <property type="match status" value="1"/>
</dbReference>
<evidence type="ECO:0000256" key="9">
    <source>
        <dbReference type="SAM" id="MobiDB-lite"/>
    </source>
</evidence>
<evidence type="ECO:0000256" key="5">
    <source>
        <dbReference type="ARBA" id="ARBA00022912"/>
    </source>
</evidence>
<dbReference type="GO" id="GO:0004722">
    <property type="term" value="F:protein serine/threonine phosphatase activity"/>
    <property type="evidence" value="ECO:0007669"/>
    <property type="project" value="UniProtKB-EC"/>
</dbReference>
<dbReference type="InterPro" id="IPR006186">
    <property type="entry name" value="Ser/Thr-sp_prot-phosphatase"/>
</dbReference>
<comment type="catalytic activity">
    <reaction evidence="8">
        <text>O-phospho-L-threonyl-[protein] + H2O = L-threonyl-[protein] + phosphate</text>
        <dbReference type="Rhea" id="RHEA:47004"/>
        <dbReference type="Rhea" id="RHEA-COMP:11060"/>
        <dbReference type="Rhea" id="RHEA-COMP:11605"/>
        <dbReference type="ChEBI" id="CHEBI:15377"/>
        <dbReference type="ChEBI" id="CHEBI:30013"/>
        <dbReference type="ChEBI" id="CHEBI:43474"/>
        <dbReference type="ChEBI" id="CHEBI:61977"/>
        <dbReference type="EC" id="3.1.3.16"/>
    </reaction>
</comment>
<evidence type="ECO:0000256" key="3">
    <source>
        <dbReference type="ARBA" id="ARBA00022723"/>
    </source>
</evidence>
<evidence type="ECO:0000256" key="7">
    <source>
        <dbReference type="ARBA" id="ARBA00047761"/>
    </source>
</evidence>
<protein>
    <recommendedName>
        <fullName evidence="2">protein-serine/threonine phosphatase</fullName>
        <ecNumber evidence="2">3.1.3.16</ecNumber>
    </recommendedName>
</protein>
<dbReference type="Proteomes" id="UP001177023">
    <property type="component" value="Unassembled WGS sequence"/>
</dbReference>
<dbReference type="GO" id="GO:0005634">
    <property type="term" value="C:nucleus"/>
    <property type="evidence" value="ECO:0007669"/>
    <property type="project" value="TreeGrafter"/>
</dbReference>
<feature type="domain" description="Serine/threonine specific protein phosphatases" evidence="10">
    <location>
        <begin position="80"/>
        <end position="349"/>
    </location>
</feature>
<feature type="non-terminal residue" evidence="11">
    <location>
        <position position="1"/>
    </location>
</feature>
<gene>
    <name evidence="11" type="ORF">MSPICULIGERA_LOCUS627</name>
</gene>
<dbReference type="EC" id="3.1.3.16" evidence="2"/>
<feature type="region of interest" description="Disordered" evidence="9">
    <location>
        <begin position="402"/>
        <end position="456"/>
    </location>
</feature>
<keyword evidence="12" id="KW-1185">Reference proteome</keyword>
<reference evidence="11" key="1">
    <citation type="submission" date="2023-06" db="EMBL/GenBank/DDBJ databases">
        <authorList>
            <person name="Delattre M."/>
        </authorList>
    </citation>
    <scope>NUCLEOTIDE SEQUENCE</scope>
    <source>
        <strain evidence="11">AF72</strain>
    </source>
</reference>
<dbReference type="GO" id="GO:0005737">
    <property type="term" value="C:cytoplasm"/>
    <property type="evidence" value="ECO:0007669"/>
    <property type="project" value="TreeGrafter"/>
</dbReference>
<sequence>MRLAKARLEMLDSAVPTKKEPSASGEAPATVEAGAAPLAPANNNDIPAVTAARKIFNYLSQTNWIARTAKGFNTDEPNELDTADLIVMFKHAKQLVIGQRGVVRLTGPVWVIGDLNGRSLGFITTWRLFQAYATMAEPGTKLLFLGNLGSPQGAAGGALPIISLVVSAMVLYPDKVFYLCGSFEEPRNGRELQLTAFATTGNEEDAANTVIYEFFAQLPLFATIDERILAMHGGPCPELSKSLLKRGFDPSDAKMKKLRATTLQSAPNWSAKKFEKKRDGQPGYLFGKQAVDATRRKHRIAYIVRGSEAMNCGVRFFGDWLLSLYSNATELHWQDEDEEKTDATGKPVKVTHHYFGFLGALKYDGNGSFTMLHLVTYPDFYKSIGEFCSRYDNALGVDLVFSDTNTPPDEPVAEPNSQAETPTADATTQETTAPTSTAQTPPADSKPAAKEQPVKP</sequence>
<evidence type="ECO:0000256" key="4">
    <source>
        <dbReference type="ARBA" id="ARBA00022801"/>
    </source>
</evidence>
<comment type="cofactor">
    <cofactor evidence="1">
        <name>Mn(2+)</name>
        <dbReference type="ChEBI" id="CHEBI:29035"/>
    </cofactor>
</comment>
<name>A0AA36C512_9BILA</name>
<feature type="compositionally biased region" description="Basic and acidic residues" evidence="9">
    <location>
        <begin position="447"/>
        <end position="456"/>
    </location>
</feature>
<dbReference type="GO" id="GO:0046872">
    <property type="term" value="F:metal ion binding"/>
    <property type="evidence" value="ECO:0007669"/>
    <property type="project" value="UniProtKB-KW"/>
</dbReference>
<evidence type="ECO:0000256" key="6">
    <source>
        <dbReference type="ARBA" id="ARBA00023211"/>
    </source>
</evidence>
<evidence type="ECO:0000313" key="11">
    <source>
        <dbReference type="EMBL" id="CAJ0557879.1"/>
    </source>
</evidence>
<evidence type="ECO:0000259" key="10">
    <source>
        <dbReference type="SMART" id="SM00156"/>
    </source>
</evidence>
<keyword evidence="5" id="KW-0904">Protein phosphatase</keyword>
<proteinExistence type="predicted"/>
<keyword evidence="3" id="KW-0479">Metal-binding</keyword>
<comment type="caution">
    <text evidence="11">The sequence shown here is derived from an EMBL/GenBank/DDBJ whole genome shotgun (WGS) entry which is preliminary data.</text>
</comment>
<dbReference type="PANTHER" id="PTHR11668">
    <property type="entry name" value="SERINE/THREONINE PROTEIN PHOSPHATASE"/>
    <property type="match status" value="1"/>
</dbReference>
<dbReference type="AlphaFoldDB" id="A0AA36C512"/>
<evidence type="ECO:0000313" key="12">
    <source>
        <dbReference type="Proteomes" id="UP001177023"/>
    </source>
</evidence>
<dbReference type="PANTHER" id="PTHR11668:SF300">
    <property type="entry name" value="SERINE_THREONINE-PROTEIN PHOSPHATASE"/>
    <property type="match status" value="1"/>
</dbReference>
<organism evidence="11 12">
    <name type="scientific">Mesorhabditis spiculigera</name>
    <dbReference type="NCBI Taxonomy" id="96644"/>
    <lineage>
        <taxon>Eukaryota</taxon>
        <taxon>Metazoa</taxon>
        <taxon>Ecdysozoa</taxon>
        <taxon>Nematoda</taxon>
        <taxon>Chromadorea</taxon>
        <taxon>Rhabditida</taxon>
        <taxon>Rhabditina</taxon>
        <taxon>Rhabditomorpha</taxon>
        <taxon>Rhabditoidea</taxon>
        <taxon>Rhabditidae</taxon>
        <taxon>Mesorhabditinae</taxon>
        <taxon>Mesorhabditis</taxon>
    </lineage>
</organism>
<dbReference type="Pfam" id="PF00149">
    <property type="entry name" value="Metallophos"/>
    <property type="match status" value="1"/>
</dbReference>
<feature type="compositionally biased region" description="Low complexity" evidence="9">
    <location>
        <begin position="419"/>
        <end position="445"/>
    </location>
</feature>
<keyword evidence="4" id="KW-0378">Hydrolase</keyword>
<dbReference type="SMART" id="SM00156">
    <property type="entry name" value="PP2Ac"/>
    <property type="match status" value="1"/>
</dbReference>
<dbReference type="PRINTS" id="PR00114">
    <property type="entry name" value="STPHPHTASE"/>
</dbReference>
<dbReference type="InterPro" id="IPR004843">
    <property type="entry name" value="Calcineurin-like_PHP"/>
</dbReference>
<dbReference type="InterPro" id="IPR029052">
    <property type="entry name" value="Metallo-depent_PP-like"/>
</dbReference>